<organism evidence="1 2">
    <name type="scientific">Corallincola holothuriorum</name>
    <dbReference type="NCBI Taxonomy" id="2282215"/>
    <lineage>
        <taxon>Bacteria</taxon>
        <taxon>Pseudomonadati</taxon>
        <taxon>Pseudomonadota</taxon>
        <taxon>Gammaproteobacteria</taxon>
        <taxon>Alteromonadales</taxon>
        <taxon>Psychromonadaceae</taxon>
        <taxon>Corallincola</taxon>
    </lineage>
</organism>
<accession>A0A368NIE6</accession>
<protein>
    <submittedName>
        <fullName evidence="1">Uncharacterized protein</fullName>
    </submittedName>
</protein>
<dbReference type="InterPro" id="IPR038056">
    <property type="entry name" value="YjbR-like_sf"/>
</dbReference>
<dbReference type="Gene3D" id="3.90.1150.30">
    <property type="match status" value="1"/>
</dbReference>
<gene>
    <name evidence="1" type="ORF">DU002_12460</name>
</gene>
<sequence>MLIAQLYSNSVCVYMIKKHWNTVICDGSVPQGELSRMIDNSFSLVVATLPKKQQIGLLAD</sequence>
<keyword evidence="2" id="KW-1185">Reference proteome</keyword>
<reference evidence="1 2" key="1">
    <citation type="submission" date="2018-07" db="EMBL/GenBank/DDBJ databases">
        <title>Corallincola holothuriorum sp. nov., a new facultative anaerobe isolated from sea cucumber Apostichopus japonicus.</title>
        <authorList>
            <person name="Xia H."/>
        </authorList>
    </citation>
    <scope>NUCLEOTIDE SEQUENCE [LARGE SCALE GENOMIC DNA]</scope>
    <source>
        <strain evidence="1 2">C4</strain>
    </source>
</reference>
<dbReference type="EMBL" id="QPID01000007">
    <property type="protein sequence ID" value="RCU49161.1"/>
    <property type="molecule type" value="Genomic_DNA"/>
</dbReference>
<evidence type="ECO:0000313" key="1">
    <source>
        <dbReference type="EMBL" id="RCU49161.1"/>
    </source>
</evidence>
<dbReference type="AlphaFoldDB" id="A0A368NIE6"/>
<name>A0A368NIE6_9GAMM</name>
<comment type="caution">
    <text evidence="1">The sequence shown here is derived from an EMBL/GenBank/DDBJ whole genome shotgun (WGS) entry which is preliminary data.</text>
</comment>
<evidence type="ECO:0000313" key="2">
    <source>
        <dbReference type="Proteomes" id="UP000252558"/>
    </source>
</evidence>
<dbReference type="SUPFAM" id="SSF142906">
    <property type="entry name" value="YjbR-like"/>
    <property type="match status" value="1"/>
</dbReference>
<dbReference type="Proteomes" id="UP000252558">
    <property type="component" value="Unassembled WGS sequence"/>
</dbReference>
<proteinExistence type="predicted"/>